<comment type="caution">
    <text evidence="1">The sequence shown here is derived from an EMBL/GenBank/DDBJ whole genome shotgun (WGS) entry which is preliminary data.</text>
</comment>
<name>A0ABW0XUP3_9ACTN</name>
<sequence length="59" mass="6669">MRPSIESALRQSAELTRNNQLVKAVEVAEAAISRADGYEHAEIQQWLTDHTDDFVGRED</sequence>
<evidence type="ECO:0000313" key="1">
    <source>
        <dbReference type="EMBL" id="MFC5672181.1"/>
    </source>
</evidence>
<reference evidence="2" key="1">
    <citation type="journal article" date="2019" name="Int. J. Syst. Evol. Microbiol.">
        <title>The Global Catalogue of Microorganisms (GCM) 10K type strain sequencing project: providing services to taxonomists for standard genome sequencing and annotation.</title>
        <authorList>
            <consortium name="The Broad Institute Genomics Platform"/>
            <consortium name="The Broad Institute Genome Sequencing Center for Infectious Disease"/>
            <person name="Wu L."/>
            <person name="Ma J."/>
        </authorList>
    </citation>
    <scope>NUCLEOTIDE SEQUENCE [LARGE SCALE GENOMIC DNA]</scope>
    <source>
        <strain evidence="2">JCM 13852</strain>
    </source>
</reference>
<organism evidence="1 2">
    <name type="scientific">Streptomyces incanus</name>
    <dbReference type="NCBI Taxonomy" id="887453"/>
    <lineage>
        <taxon>Bacteria</taxon>
        <taxon>Bacillati</taxon>
        <taxon>Actinomycetota</taxon>
        <taxon>Actinomycetes</taxon>
        <taxon>Kitasatosporales</taxon>
        <taxon>Streptomycetaceae</taxon>
        <taxon>Streptomyces</taxon>
    </lineage>
</organism>
<proteinExistence type="predicted"/>
<dbReference type="EMBL" id="JBHSPC010000051">
    <property type="protein sequence ID" value="MFC5672181.1"/>
    <property type="molecule type" value="Genomic_DNA"/>
</dbReference>
<evidence type="ECO:0000313" key="2">
    <source>
        <dbReference type="Proteomes" id="UP001596183"/>
    </source>
</evidence>
<dbReference type="Proteomes" id="UP001596183">
    <property type="component" value="Unassembled WGS sequence"/>
</dbReference>
<protein>
    <recommendedName>
        <fullName evidence="3">Antitoxin</fullName>
    </recommendedName>
</protein>
<evidence type="ECO:0008006" key="3">
    <source>
        <dbReference type="Google" id="ProtNLM"/>
    </source>
</evidence>
<keyword evidence="2" id="KW-1185">Reference proteome</keyword>
<accession>A0ABW0XUP3</accession>
<dbReference type="RefSeq" id="WP_381213592.1">
    <property type="nucleotide sequence ID" value="NZ_JBHSPC010000051.1"/>
</dbReference>
<gene>
    <name evidence="1" type="ORF">ACFP2V_19285</name>
</gene>